<gene>
    <name evidence="1" type="ORF">CARN4_1645</name>
</gene>
<proteinExistence type="predicted"/>
<dbReference type="EMBL" id="CABO01000002">
    <property type="protein sequence ID" value="CBI00704.1"/>
    <property type="molecule type" value="Genomic_DNA"/>
</dbReference>
<dbReference type="PROSITE" id="PS51257">
    <property type="entry name" value="PROKAR_LIPOPROTEIN"/>
    <property type="match status" value="1"/>
</dbReference>
<protein>
    <submittedName>
        <fullName evidence="1">Uncharacterized protein</fullName>
    </submittedName>
</protein>
<dbReference type="AlphaFoldDB" id="E6Q0J5"/>
<sequence>MKQRLSKTALIALLVVVMPVMALAGGGCDAAFGSDAPAIIKVQSSWGPAERAMAAGHYARALRELHATMPALRSIRKPFMRRCVAGGAGIRIAAAMAGLDYIQAHPGDLVGAKKAAHHAWIAFPMADNCP</sequence>
<reference evidence="1" key="1">
    <citation type="submission" date="2009-10" db="EMBL/GenBank/DDBJ databases">
        <title>Diversity of trophic interactions inside an arsenic-rich microbial ecosystem.</title>
        <authorList>
            <person name="Bertin P.N."/>
            <person name="Heinrich-Salmeron A."/>
            <person name="Pelletier E."/>
            <person name="Goulhen-Chollet F."/>
            <person name="Arsene-Ploetze F."/>
            <person name="Gallien S."/>
            <person name="Calteau A."/>
            <person name="Vallenet D."/>
            <person name="Casiot C."/>
            <person name="Chane-Woon-Ming B."/>
            <person name="Giloteaux L."/>
            <person name="Barakat M."/>
            <person name="Bonnefoy V."/>
            <person name="Bruneel O."/>
            <person name="Chandler M."/>
            <person name="Cleiss J."/>
            <person name="Duran R."/>
            <person name="Elbaz-Poulichet F."/>
            <person name="Fonknechten N."/>
            <person name="Lauga B."/>
            <person name="Mornico D."/>
            <person name="Ortet P."/>
            <person name="Schaeffer C."/>
            <person name="Siguier P."/>
            <person name="Alexander Thil Smith A."/>
            <person name="Van Dorsselaer A."/>
            <person name="Weissenbach J."/>
            <person name="Medigue C."/>
            <person name="Le Paslier D."/>
        </authorList>
    </citation>
    <scope>NUCLEOTIDE SEQUENCE</scope>
</reference>
<accession>E6Q0J5</accession>
<organism evidence="1">
    <name type="scientific">mine drainage metagenome</name>
    <dbReference type="NCBI Taxonomy" id="410659"/>
    <lineage>
        <taxon>unclassified sequences</taxon>
        <taxon>metagenomes</taxon>
        <taxon>ecological metagenomes</taxon>
    </lineage>
</organism>
<evidence type="ECO:0000313" key="1">
    <source>
        <dbReference type="EMBL" id="CBI00704.1"/>
    </source>
</evidence>
<name>E6Q0J5_9ZZZZ</name>
<comment type="caution">
    <text evidence="1">The sequence shown here is derived from an EMBL/GenBank/DDBJ whole genome shotgun (WGS) entry which is preliminary data.</text>
</comment>